<dbReference type="GO" id="GO:0004620">
    <property type="term" value="F:phospholipase activity"/>
    <property type="evidence" value="ECO:0000318"/>
    <property type="project" value="GO_Central"/>
</dbReference>
<dbReference type="PANTHER" id="PTHR12393">
    <property type="entry name" value="SPHINGOMYELIN PHOSPHODIESTERASE RELATED"/>
    <property type="match status" value="1"/>
</dbReference>
<dbReference type="EMBL" id="CM008965">
    <property type="protein sequence ID" value="PNW84027.1"/>
    <property type="molecule type" value="Genomic_DNA"/>
</dbReference>
<dbReference type="PANTHER" id="PTHR12393:SF6">
    <property type="entry name" value="SPHINGOMYELIN PHOSPHODIESTERASE 2"/>
    <property type="match status" value="1"/>
</dbReference>
<name>A0A2K3DU25_CHLRE</name>
<dbReference type="RefSeq" id="XP_042925185.1">
    <property type="nucleotide sequence ID" value="XM_043061833.1"/>
</dbReference>
<dbReference type="KEGG" id="cre:CHLRE_04g218200v5"/>
<protein>
    <submittedName>
        <fullName evidence="1">Uncharacterized protein</fullName>
    </submittedName>
</protein>
<dbReference type="SUPFAM" id="SSF48403">
    <property type="entry name" value="Ankyrin repeat"/>
    <property type="match status" value="1"/>
</dbReference>
<dbReference type="ExpressionAtlas" id="A0A2K3DU25">
    <property type="expression patterns" value="baseline and differential"/>
</dbReference>
<dbReference type="Gramene" id="PNW84027">
    <property type="protein sequence ID" value="PNW84027"/>
    <property type="gene ID" value="CHLRE_04g218200v5"/>
</dbReference>
<reference evidence="1 2" key="1">
    <citation type="journal article" date="2007" name="Science">
        <title>The Chlamydomonas genome reveals the evolution of key animal and plant functions.</title>
        <authorList>
            <person name="Merchant S.S."/>
            <person name="Prochnik S.E."/>
            <person name="Vallon O."/>
            <person name="Harris E.H."/>
            <person name="Karpowicz S.J."/>
            <person name="Witman G.B."/>
            <person name="Terry A."/>
            <person name="Salamov A."/>
            <person name="Fritz-Laylin L.K."/>
            <person name="Marechal-Drouard L."/>
            <person name="Marshall W.F."/>
            <person name="Qu L.H."/>
            <person name="Nelson D.R."/>
            <person name="Sanderfoot A.A."/>
            <person name="Spalding M.H."/>
            <person name="Kapitonov V.V."/>
            <person name="Ren Q."/>
            <person name="Ferris P."/>
            <person name="Lindquist E."/>
            <person name="Shapiro H."/>
            <person name="Lucas S.M."/>
            <person name="Grimwood J."/>
            <person name="Schmutz J."/>
            <person name="Cardol P."/>
            <person name="Cerutti H."/>
            <person name="Chanfreau G."/>
            <person name="Chen C.L."/>
            <person name="Cognat V."/>
            <person name="Croft M.T."/>
            <person name="Dent R."/>
            <person name="Dutcher S."/>
            <person name="Fernandez E."/>
            <person name="Fukuzawa H."/>
            <person name="Gonzalez-Ballester D."/>
            <person name="Gonzalez-Halphen D."/>
            <person name="Hallmann A."/>
            <person name="Hanikenne M."/>
            <person name="Hippler M."/>
            <person name="Inwood W."/>
            <person name="Jabbari K."/>
            <person name="Kalanon M."/>
            <person name="Kuras R."/>
            <person name="Lefebvre P.A."/>
            <person name="Lemaire S.D."/>
            <person name="Lobanov A.V."/>
            <person name="Lohr M."/>
            <person name="Manuell A."/>
            <person name="Meier I."/>
            <person name="Mets L."/>
            <person name="Mittag M."/>
            <person name="Mittelmeier T."/>
            <person name="Moroney J.V."/>
            <person name="Moseley J."/>
            <person name="Napoli C."/>
            <person name="Nedelcu A.M."/>
            <person name="Niyogi K."/>
            <person name="Novoselov S.V."/>
            <person name="Paulsen I.T."/>
            <person name="Pazour G."/>
            <person name="Purton S."/>
            <person name="Ral J.P."/>
            <person name="Riano-Pachon D.M."/>
            <person name="Riekhof W."/>
            <person name="Rymarquis L."/>
            <person name="Schroda M."/>
            <person name="Stern D."/>
            <person name="Umen J."/>
            <person name="Willows R."/>
            <person name="Wilson N."/>
            <person name="Zimmer S.L."/>
            <person name="Allmer J."/>
            <person name="Balk J."/>
            <person name="Bisova K."/>
            <person name="Chen C.J."/>
            <person name="Elias M."/>
            <person name="Gendler K."/>
            <person name="Hauser C."/>
            <person name="Lamb M.R."/>
            <person name="Ledford H."/>
            <person name="Long J.C."/>
            <person name="Minagawa J."/>
            <person name="Page M.D."/>
            <person name="Pan J."/>
            <person name="Pootakham W."/>
            <person name="Roje S."/>
            <person name="Rose A."/>
            <person name="Stahlberg E."/>
            <person name="Terauchi A.M."/>
            <person name="Yang P."/>
            <person name="Ball S."/>
            <person name="Bowler C."/>
            <person name="Dieckmann C.L."/>
            <person name="Gladyshev V.N."/>
            <person name="Green P."/>
            <person name="Jorgensen R."/>
            <person name="Mayfield S."/>
            <person name="Mueller-Roeber B."/>
            <person name="Rajamani S."/>
            <person name="Sayre R.T."/>
            <person name="Brokstein P."/>
            <person name="Dubchak I."/>
            <person name="Goodstein D."/>
            <person name="Hornick L."/>
            <person name="Huang Y.W."/>
            <person name="Jhaveri J."/>
            <person name="Luo Y."/>
            <person name="Martinez D."/>
            <person name="Ngau W.C."/>
            <person name="Otillar B."/>
            <person name="Poliakov A."/>
            <person name="Porter A."/>
            <person name="Szajkowski L."/>
            <person name="Werner G."/>
            <person name="Zhou K."/>
            <person name="Grigoriev I.V."/>
            <person name="Rokhsar D.S."/>
            <person name="Grossman A.R."/>
        </authorList>
    </citation>
    <scope>NUCLEOTIDE SEQUENCE [LARGE SCALE GENOMIC DNA]</scope>
    <source>
        <strain evidence="2">CC-503</strain>
    </source>
</reference>
<dbReference type="InParanoid" id="A0A2K3DU25"/>
<dbReference type="GO" id="GO:0046513">
    <property type="term" value="P:ceramide biosynthetic process"/>
    <property type="evidence" value="ECO:0000318"/>
    <property type="project" value="GO_Central"/>
</dbReference>
<dbReference type="GO" id="GO:0016020">
    <property type="term" value="C:membrane"/>
    <property type="evidence" value="ECO:0000318"/>
    <property type="project" value="GO_Central"/>
</dbReference>
<sequence>MGETLSDDGFAVQWERLPHAIKREVAGFVHPNEVAENVKLIDRDTAAALRNNYNTLILGYEHVIGETHRAVQPWPARAFVDHWGRPEPWRGLSLHMRRRLLCLAASSGHADSLDVALQHCGCGLQEEVLTSAAASGSVAACERLLQEGCSISCRHSAFIVAAENDHLPVLQLLLETVAGSHDMQGCLTAAATGACMQGHGHILAWLQRAHGYRLASKDVRAAATGGNVDLMEQLLQQWLEESESQAEAAEAEAGAAAGDVAAGVAAGGLGVADTPGAARALQKELPRLLKAIARGCPVEVLQRYCDMLDTPWGSWWPEQLQPAWASEEEEEEAEEACAMFEISVARDILAAAADSGTPCWAAKMDFLLSRWGPRLVREALHGEWLSETDDYDSCFEDAGVSQPDYALRLRHMHAIGIPLDNNITLDCARGNADALAYLVECGVYDPSADVVHVPHSSISCGGIDGLIGVLQLMHERGMAITPKMLAQATYYRSWPDKALLWFEAHAGDPGEDMQQWWSKVFWRAARDGASLLVLQKLRARGAAIDLAAVAVGGSEEGLEWAAAQLEAEMGGGVLQQALGALEVEGVFDAGNTATLAWLRNKRLLPPLADWLPGLEKVTRGLTSETFWRMQLWVQLQLQHQEQAQPAAGTPDTAAGKRAVWGTVEVELRRAAEEFTRAPKVLHTASSARVLPHQLNWVMRQADC</sequence>
<proteinExistence type="predicted"/>
<dbReference type="GO" id="GO:0005783">
    <property type="term" value="C:endoplasmic reticulum"/>
    <property type="evidence" value="ECO:0000318"/>
    <property type="project" value="GO_Central"/>
</dbReference>
<accession>A0A2K3DU25</accession>
<dbReference type="InterPro" id="IPR036770">
    <property type="entry name" value="Ankyrin_rpt-contain_sf"/>
</dbReference>
<keyword evidence="2" id="KW-1185">Reference proteome</keyword>
<gene>
    <name evidence="1" type="ORF">CHLRE_04g218200v5</name>
</gene>
<dbReference type="Proteomes" id="UP000006906">
    <property type="component" value="Chromosome 4"/>
</dbReference>
<evidence type="ECO:0000313" key="1">
    <source>
        <dbReference type="EMBL" id="PNW84027.1"/>
    </source>
</evidence>
<dbReference type="Gene3D" id="1.25.40.20">
    <property type="entry name" value="Ankyrin repeat-containing domain"/>
    <property type="match status" value="1"/>
</dbReference>
<dbReference type="Pfam" id="PF12796">
    <property type="entry name" value="Ank_2"/>
    <property type="match status" value="1"/>
</dbReference>
<dbReference type="GO" id="GO:0071944">
    <property type="term" value="C:cell periphery"/>
    <property type="evidence" value="ECO:0000318"/>
    <property type="project" value="GO_Central"/>
</dbReference>
<dbReference type="AlphaFoldDB" id="A0A2K3DU25"/>
<dbReference type="OrthoDB" id="63514at2759"/>
<dbReference type="GO" id="GO:0030149">
    <property type="term" value="P:sphingolipid catabolic process"/>
    <property type="evidence" value="ECO:0000318"/>
    <property type="project" value="GO_Central"/>
</dbReference>
<dbReference type="GeneID" id="5717766"/>
<evidence type="ECO:0000313" key="2">
    <source>
        <dbReference type="Proteomes" id="UP000006906"/>
    </source>
</evidence>
<dbReference type="InterPro" id="IPR002110">
    <property type="entry name" value="Ankyrin_rpt"/>
</dbReference>
<organism evidence="1 2">
    <name type="scientific">Chlamydomonas reinhardtii</name>
    <name type="common">Chlamydomonas smithii</name>
    <dbReference type="NCBI Taxonomy" id="3055"/>
    <lineage>
        <taxon>Eukaryota</taxon>
        <taxon>Viridiplantae</taxon>
        <taxon>Chlorophyta</taxon>
        <taxon>core chlorophytes</taxon>
        <taxon>Chlorophyceae</taxon>
        <taxon>CS clade</taxon>
        <taxon>Chlamydomonadales</taxon>
        <taxon>Chlamydomonadaceae</taxon>
        <taxon>Chlamydomonas</taxon>
    </lineage>
</organism>